<evidence type="ECO:0000256" key="5">
    <source>
        <dbReference type="ARBA" id="ARBA00022741"/>
    </source>
</evidence>
<dbReference type="Pfam" id="PF07730">
    <property type="entry name" value="HisKA_3"/>
    <property type="match status" value="1"/>
</dbReference>
<dbReference type="InterPro" id="IPR050482">
    <property type="entry name" value="Sensor_HK_TwoCompSys"/>
</dbReference>
<dbReference type="AlphaFoldDB" id="A0A1Y5P1L5"/>
<dbReference type="Gene3D" id="1.20.5.1930">
    <property type="match status" value="1"/>
</dbReference>
<dbReference type="GO" id="GO:0000155">
    <property type="term" value="F:phosphorelay sensor kinase activity"/>
    <property type="evidence" value="ECO:0007669"/>
    <property type="project" value="InterPro"/>
</dbReference>
<dbReference type="Pfam" id="PF23539">
    <property type="entry name" value="DUF7134"/>
    <property type="match status" value="1"/>
</dbReference>
<keyword evidence="4" id="KW-0808">Transferase</keyword>
<dbReference type="GO" id="GO:0005524">
    <property type="term" value="F:ATP binding"/>
    <property type="evidence" value="ECO:0007669"/>
    <property type="project" value="UniProtKB-KW"/>
</dbReference>
<keyword evidence="9" id="KW-0175">Coiled coil</keyword>
<keyword evidence="10" id="KW-1133">Transmembrane helix</keyword>
<feature type="transmembrane region" description="Helical" evidence="10">
    <location>
        <begin position="91"/>
        <end position="108"/>
    </location>
</feature>
<evidence type="ECO:0000256" key="2">
    <source>
        <dbReference type="ARBA" id="ARBA00012438"/>
    </source>
</evidence>
<dbReference type="RefSeq" id="WP_295575865.1">
    <property type="nucleotide sequence ID" value="NZ_FLQR01000007.1"/>
</dbReference>
<proteinExistence type="predicted"/>
<keyword evidence="5" id="KW-0547">Nucleotide-binding</keyword>
<keyword evidence="8" id="KW-0902">Two-component regulatory system</keyword>
<evidence type="ECO:0000256" key="1">
    <source>
        <dbReference type="ARBA" id="ARBA00000085"/>
    </source>
</evidence>
<dbReference type="SUPFAM" id="SSF55874">
    <property type="entry name" value="ATPase domain of HSP90 chaperone/DNA topoisomerase II/histidine kinase"/>
    <property type="match status" value="1"/>
</dbReference>
<feature type="coiled-coil region" evidence="9">
    <location>
        <begin position="179"/>
        <end position="206"/>
    </location>
</feature>
<evidence type="ECO:0000256" key="3">
    <source>
        <dbReference type="ARBA" id="ARBA00022553"/>
    </source>
</evidence>
<dbReference type="InterPro" id="IPR011712">
    <property type="entry name" value="Sig_transdc_His_kin_sub3_dim/P"/>
</dbReference>
<dbReference type="Gene3D" id="3.30.565.10">
    <property type="entry name" value="Histidine kinase-like ATPase, C-terminal domain"/>
    <property type="match status" value="1"/>
</dbReference>
<evidence type="ECO:0000256" key="10">
    <source>
        <dbReference type="SAM" id="Phobius"/>
    </source>
</evidence>
<organism evidence="12">
    <name type="scientific">uncultured Microbacterium sp</name>
    <dbReference type="NCBI Taxonomy" id="191216"/>
    <lineage>
        <taxon>Bacteria</taxon>
        <taxon>Bacillati</taxon>
        <taxon>Actinomycetota</taxon>
        <taxon>Actinomycetes</taxon>
        <taxon>Micrococcales</taxon>
        <taxon>Microbacteriaceae</taxon>
        <taxon>Microbacterium</taxon>
        <taxon>environmental samples</taxon>
    </lineage>
</organism>
<keyword evidence="10" id="KW-0812">Transmembrane</keyword>
<feature type="transmembrane region" description="Helical" evidence="10">
    <location>
        <begin position="154"/>
        <end position="176"/>
    </location>
</feature>
<evidence type="ECO:0000313" key="12">
    <source>
        <dbReference type="EMBL" id="SBS72553.1"/>
    </source>
</evidence>
<gene>
    <name evidence="12" type="ORF">MIPYR_30078</name>
</gene>
<dbReference type="InterPro" id="IPR055558">
    <property type="entry name" value="DUF7134"/>
</dbReference>
<evidence type="ECO:0000256" key="4">
    <source>
        <dbReference type="ARBA" id="ARBA00022679"/>
    </source>
</evidence>
<dbReference type="GO" id="GO:0046983">
    <property type="term" value="F:protein dimerization activity"/>
    <property type="evidence" value="ECO:0007669"/>
    <property type="project" value="InterPro"/>
</dbReference>
<name>A0A1Y5P1L5_9MICO</name>
<evidence type="ECO:0000256" key="7">
    <source>
        <dbReference type="ARBA" id="ARBA00022840"/>
    </source>
</evidence>
<feature type="domain" description="Histidine kinase/HSP90-like ATPase" evidence="11">
    <location>
        <begin position="319"/>
        <end position="410"/>
    </location>
</feature>
<protein>
    <recommendedName>
        <fullName evidence="2">histidine kinase</fullName>
        <ecNumber evidence="2">2.7.13.3</ecNumber>
    </recommendedName>
</protein>
<dbReference type="CDD" id="cd16917">
    <property type="entry name" value="HATPase_UhpB-NarQ-NarX-like"/>
    <property type="match status" value="1"/>
</dbReference>
<dbReference type="PANTHER" id="PTHR24421">
    <property type="entry name" value="NITRATE/NITRITE SENSOR PROTEIN NARX-RELATED"/>
    <property type="match status" value="1"/>
</dbReference>
<dbReference type="InterPro" id="IPR036890">
    <property type="entry name" value="HATPase_C_sf"/>
</dbReference>
<dbReference type="EMBL" id="FLQR01000007">
    <property type="protein sequence ID" value="SBS72553.1"/>
    <property type="molecule type" value="Genomic_DNA"/>
</dbReference>
<evidence type="ECO:0000256" key="6">
    <source>
        <dbReference type="ARBA" id="ARBA00022777"/>
    </source>
</evidence>
<keyword evidence="6 12" id="KW-0418">Kinase</keyword>
<evidence type="ECO:0000256" key="8">
    <source>
        <dbReference type="ARBA" id="ARBA00023012"/>
    </source>
</evidence>
<accession>A0A1Y5P1L5</accession>
<evidence type="ECO:0000259" key="11">
    <source>
        <dbReference type="SMART" id="SM00387"/>
    </source>
</evidence>
<feature type="transmembrane region" description="Helical" evidence="10">
    <location>
        <begin position="70"/>
        <end position="85"/>
    </location>
</feature>
<keyword evidence="3" id="KW-0597">Phosphoprotein</keyword>
<evidence type="ECO:0000256" key="9">
    <source>
        <dbReference type="SAM" id="Coils"/>
    </source>
</evidence>
<dbReference type="GO" id="GO:0016020">
    <property type="term" value="C:membrane"/>
    <property type="evidence" value="ECO:0007669"/>
    <property type="project" value="InterPro"/>
</dbReference>
<feature type="transmembrane region" description="Helical" evidence="10">
    <location>
        <begin position="115"/>
        <end position="134"/>
    </location>
</feature>
<dbReference type="Pfam" id="PF02518">
    <property type="entry name" value="HATPase_c"/>
    <property type="match status" value="1"/>
</dbReference>
<dbReference type="SMART" id="SM00387">
    <property type="entry name" value="HATPase_c"/>
    <property type="match status" value="1"/>
</dbReference>
<keyword evidence="7" id="KW-0067">ATP-binding</keyword>
<reference evidence="12" key="1">
    <citation type="submission" date="2016-03" db="EMBL/GenBank/DDBJ databases">
        <authorList>
            <person name="Ploux O."/>
        </authorList>
    </citation>
    <scope>NUCLEOTIDE SEQUENCE</scope>
    <source>
        <strain evidence="12">UC1</strain>
    </source>
</reference>
<comment type="catalytic activity">
    <reaction evidence="1">
        <text>ATP + protein L-histidine = ADP + protein N-phospho-L-histidine.</text>
        <dbReference type="EC" id="2.7.13.3"/>
    </reaction>
</comment>
<dbReference type="PANTHER" id="PTHR24421:SF10">
    <property type="entry name" value="NITRATE_NITRITE SENSOR PROTEIN NARQ"/>
    <property type="match status" value="1"/>
</dbReference>
<feature type="transmembrane region" description="Helical" evidence="10">
    <location>
        <begin position="44"/>
        <end position="63"/>
    </location>
</feature>
<dbReference type="InterPro" id="IPR003594">
    <property type="entry name" value="HATPase_dom"/>
</dbReference>
<keyword evidence="10" id="KW-0472">Membrane</keyword>
<sequence>MTSPPRRPRPRPLSGDLWLAGLLLVAAILSTGLGQVAGVYGEDGPPLGWGVVYALGLTAPLALRRRHPELVLVAIAIAFFVGVSFRIPEVYVGNIALFIAMYTVGAWAEDRRRATAVRVLVIVGMFVWLIVTTFQSAVGDSDDGLSRAGLFSPFAAFILMQFLVNAAFFGGAYFFGERAHAQRLARAALEERTADLERERELTAAQAVALDRVRIARELHDVVAHHVSAMGVQAGAARAVLDRDPAAARGALGAIESSARDALDELRQLLETLRTPDADGPGASTLRLDALGDLVDHARENGLPTTLTVVGDPVEASELVQVNLYRIAQEALTNARRHGGPDAVADVRLRYADAAIELEVANSGRVMASGRPGLGLVGMRERAAASGGTFEAGPRARGGFVVRARVPAVAAVPA</sequence>
<dbReference type="EC" id="2.7.13.3" evidence="2"/>